<gene>
    <name evidence="2" type="ORF">KM92DES2_10842</name>
</gene>
<accession>A0A212JBL2</accession>
<evidence type="ECO:0000256" key="1">
    <source>
        <dbReference type="SAM" id="MobiDB-lite"/>
    </source>
</evidence>
<dbReference type="EMBL" id="FLUP01000001">
    <property type="protein sequence ID" value="SBV96816.1"/>
    <property type="molecule type" value="Genomic_DNA"/>
</dbReference>
<dbReference type="Pfam" id="PF10948">
    <property type="entry name" value="DUF2635"/>
    <property type="match status" value="1"/>
</dbReference>
<evidence type="ECO:0000313" key="2">
    <source>
        <dbReference type="EMBL" id="SBV96816.1"/>
    </source>
</evidence>
<sequence length="73" mass="7772">MYITPKAGLVVRNPATGEILPDAGAEIPPGPHKAYWLRRQLDGDVTITMTVPTQPAQAQPAKSKTSSTTEEGN</sequence>
<protein>
    <recommendedName>
        <fullName evidence="3">DUF2635 domain-containing protein</fullName>
    </recommendedName>
</protein>
<reference evidence="2" key="1">
    <citation type="submission" date="2016-04" db="EMBL/GenBank/DDBJ databases">
        <authorList>
            <person name="Evans L.H."/>
            <person name="Alamgir A."/>
            <person name="Owens N."/>
            <person name="Weber N.D."/>
            <person name="Virtaneva K."/>
            <person name="Barbian K."/>
            <person name="Babar A."/>
            <person name="Rosenke K."/>
        </authorList>
    </citation>
    <scope>NUCLEOTIDE SEQUENCE</scope>
    <source>
        <strain evidence="2">92-2</strain>
    </source>
</reference>
<dbReference type="InterPro" id="IPR024400">
    <property type="entry name" value="DUF2635"/>
</dbReference>
<evidence type="ECO:0008006" key="3">
    <source>
        <dbReference type="Google" id="ProtNLM"/>
    </source>
</evidence>
<dbReference type="AlphaFoldDB" id="A0A212JBL2"/>
<name>A0A212JBL2_9BACT</name>
<dbReference type="RefSeq" id="WP_227118604.1">
    <property type="nucleotide sequence ID" value="NZ_LT598928.1"/>
</dbReference>
<organism evidence="2">
    <name type="scientific">uncultured Desulfovibrio sp</name>
    <dbReference type="NCBI Taxonomy" id="167968"/>
    <lineage>
        <taxon>Bacteria</taxon>
        <taxon>Pseudomonadati</taxon>
        <taxon>Thermodesulfobacteriota</taxon>
        <taxon>Desulfovibrionia</taxon>
        <taxon>Desulfovibrionales</taxon>
        <taxon>Desulfovibrionaceae</taxon>
        <taxon>Desulfovibrio</taxon>
        <taxon>environmental samples</taxon>
    </lineage>
</organism>
<proteinExistence type="predicted"/>
<feature type="region of interest" description="Disordered" evidence="1">
    <location>
        <begin position="51"/>
        <end position="73"/>
    </location>
</feature>